<evidence type="ECO:0000256" key="4">
    <source>
        <dbReference type="ARBA" id="ARBA00023163"/>
    </source>
</evidence>
<feature type="domain" description="HTH lysR-type" evidence="5">
    <location>
        <begin position="1"/>
        <end position="58"/>
    </location>
</feature>
<dbReference type="Pfam" id="PF03466">
    <property type="entry name" value="LysR_substrate"/>
    <property type="match status" value="1"/>
</dbReference>
<keyword evidence="4" id="KW-0804">Transcription</keyword>
<name>A0ABW2Q6I1_9BACL</name>
<organism evidence="6 7">
    <name type="scientific">Scopulibacillus cellulosilyticus</name>
    <dbReference type="NCBI Taxonomy" id="2665665"/>
    <lineage>
        <taxon>Bacteria</taxon>
        <taxon>Bacillati</taxon>
        <taxon>Bacillota</taxon>
        <taxon>Bacilli</taxon>
        <taxon>Bacillales</taxon>
        <taxon>Sporolactobacillaceae</taxon>
        <taxon>Scopulibacillus</taxon>
    </lineage>
</organism>
<dbReference type="Gene3D" id="3.40.190.290">
    <property type="match status" value="1"/>
</dbReference>
<dbReference type="SUPFAM" id="SSF53850">
    <property type="entry name" value="Periplasmic binding protein-like II"/>
    <property type="match status" value="1"/>
</dbReference>
<dbReference type="PANTHER" id="PTHR30126:SF39">
    <property type="entry name" value="HTH-TYPE TRANSCRIPTIONAL REGULATOR CYSL"/>
    <property type="match status" value="1"/>
</dbReference>
<dbReference type="EMBL" id="JBHTCO010000043">
    <property type="protein sequence ID" value="MFC7395258.1"/>
    <property type="molecule type" value="Genomic_DNA"/>
</dbReference>
<evidence type="ECO:0000256" key="1">
    <source>
        <dbReference type="ARBA" id="ARBA00009437"/>
    </source>
</evidence>
<dbReference type="RefSeq" id="WP_380969603.1">
    <property type="nucleotide sequence ID" value="NZ_JBHTCO010000043.1"/>
</dbReference>
<dbReference type="SUPFAM" id="SSF46785">
    <property type="entry name" value="Winged helix' DNA-binding domain"/>
    <property type="match status" value="1"/>
</dbReference>
<dbReference type="CDD" id="cd08420">
    <property type="entry name" value="PBP2_CysL_like"/>
    <property type="match status" value="1"/>
</dbReference>
<dbReference type="InterPro" id="IPR000847">
    <property type="entry name" value="LysR_HTH_N"/>
</dbReference>
<dbReference type="Proteomes" id="UP001596505">
    <property type="component" value="Unassembled WGS sequence"/>
</dbReference>
<evidence type="ECO:0000256" key="2">
    <source>
        <dbReference type="ARBA" id="ARBA00023015"/>
    </source>
</evidence>
<dbReference type="Gene3D" id="1.10.10.10">
    <property type="entry name" value="Winged helix-like DNA-binding domain superfamily/Winged helix DNA-binding domain"/>
    <property type="match status" value="1"/>
</dbReference>
<dbReference type="PRINTS" id="PR00039">
    <property type="entry name" value="HTHLYSR"/>
</dbReference>
<evidence type="ECO:0000256" key="3">
    <source>
        <dbReference type="ARBA" id="ARBA00023125"/>
    </source>
</evidence>
<reference evidence="7" key="1">
    <citation type="journal article" date="2019" name="Int. J. Syst. Evol. Microbiol.">
        <title>The Global Catalogue of Microorganisms (GCM) 10K type strain sequencing project: providing services to taxonomists for standard genome sequencing and annotation.</title>
        <authorList>
            <consortium name="The Broad Institute Genomics Platform"/>
            <consortium name="The Broad Institute Genome Sequencing Center for Infectious Disease"/>
            <person name="Wu L."/>
            <person name="Ma J."/>
        </authorList>
    </citation>
    <scope>NUCLEOTIDE SEQUENCE [LARGE SCALE GENOMIC DNA]</scope>
    <source>
        <strain evidence="7">CGMCC 1.16305</strain>
    </source>
</reference>
<evidence type="ECO:0000313" key="7">
    <source>
        <dbReference type="Proteomes" id="UP001596505"/>
    </source>
</evidence>
<dbReference type="Pfam" id="PF00126">
    <property type="entry name" value="HTH_1"/>
    <property type="match status" value="1"/>
</dbReference>
<comment type="similarity">
    <text evidence="1">Belongs to the LysR transcriptional regulatory family.</text>
</comment>
<dbReference type="InterPro" id="IPR036390">
    <property type="entry name" value="WH_DNA-bd_sf"/>
</dbReference>
<gene>
    <name evidence="6" type="ORF">ACFQRG_20320</name>
</gene>
<keyword evidence="7" id="KW-1185">Reference proteome</keyword>
<evidence type="ECO:0000259" key="5">
    <source>
        <dbReference type="PROSITE" id="PS50931"/>
    </source>
</evidence>
<accession>A0ABW2Q6I1</accession>
<dbReference type="PANTHER" id="PTHR30126">
    <property type="entry name" value="HTH-TYPE TRANSCRIPTIONAL REGULATOR"/>
    <property type="match status" value="1"/>
</dbReference>
<sequence length="297" mass="33923">MNLDSLKMFCLVVENKSISIAARKFFVSQPAVTKQIKALEEYYGMLLFERSGGNLHITEAGKLLYPYAKAILEDHERAKERLANYKGNQHTPICVGATLTIGEYLLPKLLGRFKQRNPDINLKLQVANTQDILESLQEHHIDLALVEGKVDNPSLMVEKFADDELVLICSEHHKWSRRKEINSDELTGEPMIWRENGSGTRMIIENALNQKGLMDNMDIYMEIGSTQAIKAAVEAGLGIAILSKMAVLREFELNVIKEVKIKDMSLKRELWLVLAPQRFRRQGVDKLLRFFKTVRLK</sequence>
<dbReference type="InterPro" id="IPR036388">
    <property type="entry name" value="WH-like_DNA-bd_sf"/>
</dbReference>
<proteinExistence type="inferred from homology"/>
<comment type="caution">
    <text evidence="6">The sequence shown here is derived from an EMBL/GenBank/DDBJ whole genome shotgun (WGS) entry which is preliminary data.</text>
</comment>
<dbReference type="PROSITE" id="PS50931">
    <property type="entry name" value="HTH_LYSR"/>
    <property type="match status" value="1"/>
</dbReference>
<protein>
    <submittedName>
        <fullName evidence="6">LysR family transcriptional regulator</fullName>
    </submittedName>
</protein>
<keyword evidence="2" id="KW-0805">Transcription regulation</keyword>
<dbReference type="InterPro" id="IPR005119">
    <property type="entry name" value="LysR_subst-bd"/>
</dbReference>
<evidence type="ECO:0000313" key="6">
    <source>
        <dbReference type="EMBL" id="MFC7395258.1"/>
    </source>
</evidence>
<keyword evidence="3" id="KW-0238">DNA-binding</keyword>